<dbReference type="InterPro" id="IPR027417">
    <property type="entry name" value="P-loop_NTPase"/>
</dbReference>
<dbReference type="Pfam" id="PF00005">
    <property type="entry name" value="ABC_tran"/>
    <property type="match status" value="1"/>
</dbReference>
<name>A0A3E3E3N1_9FIRM</name>
<feature type="domain" description="ABC transporter" evidence="5">
    <location>
        <begin position="56"/>
        <end position="278"/>
    </location>
</feature>
<sequence length="460" mass="52193">MAKKFTRNTVAVNVEITDDVKEALNENWPDKIPDKDVAVDIKNVTKMYKIYKKPWYRIVNAFSSKVEYGKFYALKNINVQFPKGETIGILGVNGSGKSTLLKMVTGVVKPTKGSIDVKGRISAMLELTSGFDKELTGYENIMLKATTLGIPIEEIEQRVPDIIEFADIGDHLYQPVRTYSSGMKSRLGFAISVNVNPDILIVDEVLAVGDDTFKLKCLSKMEEFRKEGKTILFVSHSLFTIRGFCTKAMWIKDGELMAKGDTAMVSKLYEDYLKEIRTAKKIKAREEREDEEAIMDKSDIFEIISTRTIDLDINSKHRANFNYGASIIIEIVYEVKKPMDNNLICCFSIRDIEEHEVFATNKQNKDNVVDSSVGRHVFRFILPKSRLLPGNYKIAGEFWNNESGLHFKFASIRQLNIVGKEFKGGGVYAIPYKTMKDNYSIEERDKNGTLNEIIDADVLN</sequence>
<protein>
    <submittedName>
        <fullName evidence="6">ATP-binding cassette domain-containing protein</fullName>
    </submittedName>
</protein>
<dbReference type="PANTHER" id="PTHR46743:SF2">
    <property type="entry name" value="TEICHOIC ACIDS EXPORT ATP-BINDING PROTEIN TAGH"/>
    <property type="match status" value="1"/>
</dbReference>
<keyword evidence="4 6" id="KW-0067">ATP-binding</keyword>
<evidence type="ECO:0000256" key="1">
    <source>
        <dbReference type="ARBA" id="ARBA00005417"/>
    </source>
</evidence>
<evidence type="ECO:0000256" key="4">
    <source>
        <dbReference type="ARBA" id="ARBA00022840"/>
    </source>
</evidence>
<dbReference type="GO" id="GO:0016887">
    <property type="term" value="F:ATP hydrolysis activity"/>
    <property type="evidence" value="ECO:0007669"/>
    <property type="project" value="InterPro"/>
</dbReference>
<dbReference type="InterPro" id="IPR017871">
    <property type="entry name" value="ABC_transporter-like_CS"/>
</dbReference>
<dbReference type="InterPro" id="IPR015860">
    <property type="entry name" value="ABC_transpr_TagH-like"/>
</dbReference>
<evidence type="ECO:0000256" key="3">
    <source>
        <dbReference type="ARBA" id="ARBA00022741"/>
    </source>
</evidence>
<organism evidence="6 7">
    <name type="scientific">Anaerofustis stercorihominis</name>
    <dbReference type="NCBI Taxonomy" id="214853"/>
    <lineage>
        <taxon>Bacteria</taxon>
        <taxon>Bacillati</taxon>
        <taxon>Bacillota</taxon>
        <taxon>Clostridia</taxon>
        <taxon>Eubacteriales</taxon>
        <taxon>Eubacteriaceae</taxon>
        <taxon>Anaerofustis</taxon>
    </lineage>
</organism>
<dbReference type="InterPro" id="IPR003439">
    <property type="entry name" value="ABC_transporter-like_ATP-bd"/>
</dbReference>
<proteinExistence type="inferred from homology"/>
<dbReference type="SUPFAM" id="SSF52540">
    <property type="entry name" value="P-loop containing nucleoside triphosphate hydrolases"/>
    <property type="match status" value="1"/>
</dbReference>
<evidence type="ECO:0000256" key="2">
    <source>
        <dbReference type="ARBA" id="ARBA00022448"/>
    </source>
</evidence>
<comment type="caution">
    <text evidence="6">The sequence shown here is derived from an EMBL/GenBank/DDBJ whole genome shotgun (WGS) entry which is preliminary data.</text>
</comment>
<dbReference type="InterPro" id="IPR029439">
    <property type="entry name" value="Wzt_C"/>
</dbReference>
<dbReference type="AlphaFoldDB" id="A0A3E3E3N1"/>
<dbReference type="Proteomes" id="UP000261212">
    <property type="component" value="Unassembled WGS sequence"/>
</dbReference>
<accession>A0A3E3E3N1</accession>
<dbReference type="Gene3D" id="3.40.50.300">
    <property type="entry name" value="P-loop containing nucleotide triphosphate hydrolases"/>
    <property type="match status" value="1"/>
</dbReference>
<dbReference type="PANTHER" id="PTHR46743">
    <property type="entry name" value="TEICHOIC ACIDS EXPORT ATP-BINDING PROTEIN TAGH"/>
    <property type="match status" value="1"/>
</dbReference>
<dbReference type="GO" id="GO:0016020">
    <property type="term" value="C:membrane"/>
    <property type="evidence" value="ECO:0007669"/>
    <property type="project" value="InterPro"/>
</dbReference>
<dbReference type="SMART" id="SM00382">
    <property type="entry name" value="AAA"/>
    <property type="match status" value="1"/>
</dbReference>
<dbReference type="GO" id="GO:0005524">
    <property type="term" value="F:ATP binding"/>
    <property type="evidence" value="ECO:0007669"/>
    <property type="project" value="UniProtKB-KW"/>
</dbReference>
<dbReference type="EMBL" id="QUSM01000002">
    <property type="protein sequence ID" value="RGD75518.1"/>
    <property type="molecule type" value="Genomic_DNA"/>
</dbReference>
<comment type="similarity">
    <text evidence="1">Belongs to the ABC transporter superfamily.</text>
</comment>
<dbReference type="PROSITE" id="PS50893">
    <property type="entry name" value="ABC_TRANSPORTER_2"/>
    <property type="match status" value="1"/>
</dbReference>
<gene>
    <name evidence="6" type="ORF">DW687_04115</name>
</gene>
<dbReference type="InterPro" id="IPR050683">
    <property type="entry name" value="Bact_Polysacc_Export_ATP-bd"/>
</dbReference>
<reference evidence="6 7" key="1">
    <citation type="submission" date="2018-08" db="EMBL/GenBank/DDBJ databases">
        <title>A genome reference for cultivated species of the human gut microbiota.</title>
        <authorList>
            <person name="Zou Y."/>
            <person name="Xue W."/>
            <person name="Luo G."/>
        </authorList>
    </citation>
    <scope>NUCLEOTIDE SEQUENCE [LARGE SCALE GENOMIC DNA]</scope>
    <source>
        <strain evidence="6 7">AM25-6</strain>
    </source>
</reference>
<evidence type="ECO:0000313" key="6">
    <source>
        <dbReference type="EMBL" id="RGD75518.1"/>
    </source>
</evidence>
<dbReference type="GO" id="GO:0140359">
    <property type="term" value="F:ABC-type transporter activity"/>
    <property type="evidence" value="ECO:0007669"/>
    <property type="project" value="InterPro"/>
</dbReference>
<evidence type="ECO:0000313" key="7">
    <source>
        <dbReference type="Proteomes" id="UP000261212"/>
    </source>
</evidence>
<dbReference type="Gene3D" id="2.70.50.60">
    <property type="entry name" value="abc- transporter (atp binding component) like domain"/>
    <property type="match status" value="1"/>
</dbReference>
<keyword evidence="2" id="KW-0813">Transport</keyword>
<dbReference type="CDD" id="cd03220">
    <property type="entry name" value="ABC_KpsT_Wzt"/>
    <property type="match status" value="1"/>
</dbReference>
<dbReference type="PROSITE" id="PS00211">
    <property type="entry name" value="ABC_TRANSPORTER_1"/>
    <property type="match status" value="1"/>
</dbReference>
<dbReference type="InterPro" id="IPR003593">
    <property type="entry name" value="AAA+_ATPase"/>
</dbReference>
<dbReference type="RefSeq" id="WP_117531757.1">
    <property type="nucleotide sequence ID" value="NZ_QUSM01000002.1"/>
</dbReference>
<dbReference type="Pfam" id="PF14524">
    <property type="entry name" value="Wzt_C"/>
    <property type="match status" value="1"/>
</dbReference>
<evidence type="ECO:0000259" key="5">
    <source>
        <dbReference type="PROSITE" id="PS50893"/>
    </source>
</evidence>
<keyword evidence="3" id="KW-0547">Nucleotide-binding</keyword>